<dbReference type="FunFam" id="3.30.70.580:FF:000001">
    <property type="entry name" value="tRNA pseudouridine synthase A"/>
    <property type="match status" value="1"/>
</dbReference>
<dbReference type="OrthoDB" id="9811823at2"/>
<comment type="similarity">
    <text evidence="1 4 7">Belongs to the tRNA pseudouridine synthase TruA family.</text>
</comment>
<dbReference type="CDD" id="cd02570">
    <property type="entry name" value="PseudoU_synth_EcTruA"/>
    <property type="match status" value="1"/>
</dbReference>
<comment type="catalytic activity">
    <reaction evidence="4 7">
        <text>uridine(38/39/40) in tRNA = pseudouridine(38/39/40) in tRNA</text>
        <dbReference type="Rhea" id="RHEA:22376"/>
        <dbReference type="Rhea" id="RHEA-COMP:10085"/>
        <dbReference type="Rhea" id="RHEA-COMP:10087"/>
        <dbReference type="ChEBI" id="CHEBI:65314"/>
        <dbReference type="ChEBI" id="CHEBI:65315"/>
        <dbReference type="EC" id="5.4.99.12"/>
    </reaction>
</comment>
<dbReference type="GO" id="GO:0003723">
    <property type="term" value="F:RNA binding"/>
    <property type="evidence" value="ECO:0007669"/>
    <property type="project" value="InterPro"/>
</dbReference>
<dbReference type="Pfam" id="PF01416">
    <property type="entry name" value="PseudoU_synth_1"/>
    <property type="match status" value="2"/>
</dbReference>
<dbReference type="PANTHER" id="PTHR11142:SF0">
    <property type="entry name" value="TRNA PSEUDOURIDINE SYNTHASE-LIKE 1"/>
    <property type="match status" value="1"/>
</dbReference>
<dbReference type="Proteomes" id="UP000199225">
    <property type="component" value="Unassembled WGS sequence"/>
</dbReference>
<evidence type="ECO:0000313" key="10">
    <source>
        <dbReference type="Proteomes" id="UP000199225"/>
    </source>
</evidence>
<keyword evidence="3 4" id="KW-0413">Isomerase</keyword>
<dbReference type="PIRSF" id="PIRSF001430">
    <property type="entry name" value="tRNA_psdUrid_synth"/>
    <property type="match status" value="1"/>
</dbReference>
<sequence>MARVKCVVEYDGTGYSGYQIQPNGKTVQEEIEKALTTMHKGEHIRIISSGRTDAGVHAKGQVFHFDTHLSVPENRWVRALETLMPADIYVKSAKYVPEDFHAQFDVKAKEYRYYVRASKSRDVFRRRTVFHFPRNLDIEKMEKAVKYFEGTHDFTAFCSAKTTLKGNKIRTISRAELHRNGEELEFIVQGDGFLYNMVRIMMGTLLEIGEGKKEIDTIPRALDEHNRRLAGFTTPGHGLFLWEVNY</sequence>
<dbReference type="InterPro" id="IPR001406">
    <property type="entry name" value="PsdUridine_synth_TruA"/>
</dbReference>
<keyword evidence="2 4" id="KW-0819">tRNA processing</keyword>
<feature type="domain" description="Pseudouridine synthase I TruA alpha/beta" evidence="8">
    <location>
        <begin position="8"/>
        <end position="105"/>
    </location>
</feature>
<evidence type="ECO:0000313" key="9">
    <source>
        <dbReference type="EMBL" id="SDJ70130.1"/>
    </source>
</evidence>
<dbReference type="GO" id="GO:0160147">
    <property type="term" value="F:tRNA pseudouridine(38-40) synthase activity"/>
    <property type="evidence" value="ECO:0007669"/>
    <property type="project" value="UniProtKB-EC"/>
</dbReference>
<dbReference type="HAMAP" id="MF_00171">
    <property type="entry name" value="TruA"/>
    <property type="match status" value="1"/>
</dbReference>
<dbReference type="GO" id="GO:0031119">
    <property type="term" value="P:tRNA pseudouridine synthesis"/>
    <property type="evidence" value="ECO:0007669"/>
    <property type="project" value="UniProtKB-UniRule"/>
</dbReference>
<dbReference type="AlphaFoldDB" id="A0A1G8VY07"/>
<dbReference type="Gene3D" id="3.30.70.580">
    <property type="entry name" value="Pseudouridine synthase I, catalytic domain, N-terminal subdomain"/>
    <property type="match status" value="1"/>
</dbReference>
<comment type="caution">
    <text evidence="4">Lacks conserved residue(s) required for the propagation of feature annotation.</text>
</comment>
<protein>
    <recommendedName>
        <fullName evidence="4">tRNA pseudouridine synthase A</fullName>
        <ecNumber evidence="4">5.4.99.12</ecNumber>
    </recommendedName>
    <alternativeName>
        <fullName evidence="4">tRNA pseudouridine(38-40) synthase</fullName>
    </alternativeName>
    <alternativeName>
        <fullName evidence="4">tRNA pseudouridylate synthase I</fullName>
    </alternativeName>
    <alternativeName>
        <fullName evidence="4">tRNA-uridine isomerase I</fullName>
    </alternativeName>
</protein>
<evidence type="ECO:0000256" key="7">
    <source>
        <dbReference type="RuleBase" id="RU003792"/>
    </source>
</evidence>
<feature type="active site" description="Nucleophile" evidence="4 5">
    <location>
        <position position="53"/>
    </location>
</feature>
<name>A0A1G8VY07_9BACI</name>
<evidence type="ECO:0000256" key="1">
    <source>
        <dbReference type="ARBA" id="ARBA00009375"/>
    </source>
</evidence>
<evidence type="ECO:0000256" key="4">
    <source>
        <dbReference type="HAMAP-Rule" id="MF_00171"/>
    </source>
</evidence>
<dbReference type="InterPro" id="IPR020097">
    <property type="entry name" value="PsdUridine_synth_TruA_a/b_dom"/>
</dbReference>
<organism evidence="9 10">
    <name type="scientific">Salimicrobium halophilum</name>
    <dbReference type="NCBI Taxonomy" id="86666"/>
    <lineage>
        <taxon>Bacteria</taxon>
        <taxon>Bacillati</taxon>
        <taxon>Bacillota</taxon>
        <taxon>Bacilli</taxon>
        <taxon>Bacillales</taxon>
        <taxon>Bacillaceae</taxon>
        <taxon>Salimicrobium</taxon>
    </lineage>
</organism>
<evidence type="ECO:0000256" key="6">
    <source>
        <dbReference type="PIRSR" id="PIRSR001430-2"/>
    </source>
</evidence>
<reference evidence="10" key="1">
    <citation type="submission" date="2016-10" db="EMBL/GenBank/DDBJ databases">
        <authorList>
            <person name="Varghese N."/>
            <person name="Submissions S."/>
        </authorList>
    </citation>
    <scope>NUCLEOTIDE SEQUENCE [LARGE SCALE GENOMIC DNA]</scope>
    <source>
        <strain evidence="10">DSM 4771</strain>
    </source>
</reference>
<dbReference type="RefSeq" id="WP_093194573.1">
    <property type="nucleotide sequence ID" value="NZ_FNEV01000011.1"/>
</dbReference>
<dbReference type="PANTHER" id="PTHR11142">
    <property type="entry name" value="PSEUDOURIDYLATE SYNTHASE"/>
    <property type="match status" value="1"/>
</dbReference>
<comment type="subunit">
    <text evidence="4">Homodimer.</text>
</comment>
<dbReference type="Gene3D" id="3.30.70.660">
    <property type="entry name" value="Pseudouridine synthase I, catalytic domain, C-terminal subdomain"/>
    <property type="match status" value="1"/>
</dbReference>
<dbReference type="EMBL" id="FNEV01000011">
    <property type="protein sequence ID" value="SDJ70130.1"/>
    <property type="molecule type" value="Genomic_DNA"/>
</dbReference>
<feature type="domain" description="Pseudouridine synthase I TruA alpha/beta" evidence="8">
    <location>
        <begin position="144"/>
        <end position="246"/>
    </location>
</feature>
<dbReference type="InterPro" id="IPR020103">
    <property type="entry name" value="PsdUridine_synth_cat_dom_sf"/>
</dbReference>
<feature type="binding site" evidence="4 6">
    <location>
        <position position="111"/>
    </location>
    <ligand>
        <name>substrate</name>
    </ligand>
</feature>
<dbReference type="EC" id="5.4.99.12" evidence="4"/>
<keyword evidence="10" id="KW-1185">Reference proteome</keyword>
<evidence type="ECO:0000256" key="5">
    <source>
        <dbReference type="PIRSR" id="PIRSR001430-1"/>
    </source>
</evidence>
<evidence type="ECO:0000259" key="8">
    <source>
        <dbReference type="Pfam" id="PF01416"/>
    </source>
</evidence>
<dbReference type="InterPro" id="IPR020094">
    <property type="entry name" value="TruA/RsuA/RluB/E/F_N"/>
</dbReference>
<comment type="function">
    <text evidence="4">Formation of pseudouridine at positions 38, 39 and 40 in the anticodon stem and loop of transfer RNAs.</text>
</comment>
<evidence type="ECO:0000256" key="3">
    <source>
        <dbReference type="ARBA" id="ARBA00023235"/>
    </source>
</evidence>
<evidence type="ECO:0000256" key="2">
    <source>
        <dbReference type="ARBA" id="ARBA00022694"/>
    </source>
</evidence>
<proteinExistence type="inferred from homology"/>
<dbReference type="InterPro" id="IPR020095">
    <property type="entry name" value="PsdUridine_synth_TruA_C"/>
</dbReference>
<dbReference type="NCBIfam" id="TIGR00071">
    <property type="entry name" value="hisT_truA"/>
    <property type="match status" value="1"/>
</dbReference>
<dbReference type="SUPFAM" id="SSF55120">
    <property type="entry name" value="Pseudouridine synthase"/>
    <property type="match status" value="1"/>
</dbReference>
<dbReference type="STRING" id="86666.SAMN04490247_2903"/>
<gene>
    <name evidence="4" type="primary">truA</name>
    <name evidence="9" type="ORF">SAMN04490247_2903</name>
</gene>
<accession>A0A1G8VY07</accession>